<keyword evidence="6" id="KW-0472">Membrane</keyword>
<evidence type="ECO:0000256" key="5">
    <source>
        <dbReference type="ARBA" id="ARBA00022989"/>
    </source>
</evidence>
<dbReference type="AlphaFoldDB" id="A0AAV5QKN2"/>
<accession>A0AAV5QKN2</accession>
<keyword evidence="3 7" id="KW-0812">Transmembrane</keyword>
<evidence type="ECO:0000259" key="8">
    <source>
        <dbReference type="PROSITE" id="PS50866"/>
    </source>
</evidence>
<dbReference type="Pfam" id="PF01105">
    <property type="entry name" value="EMP24_GP25L"/>
    <property type="match status" value="1"/>
</dbReference>
<dbReference type="Proteomes" id="UP001360560">
    <property type="component" value="Unassembled WGS sequence"/>
</dbReference>
<name>A0AAV5QKN2_9ASCO</name>
<dbReference type="InterPro" id="IPR015720">
    <property type="entry name" value="Emp24-like"/>
</dbReference>
<dbReference type="GO" id="GO:0005737">
    <property type="term" value="C:cytoplasm"/>
    <property type="evidence" value="ECO:0007669"/>
    <property type="project" value="GOC"/>
</dbReference>
<keyword evidence="10" id="KW-1185">Reference proteome</keyword>
<evidence type="ECO:0000256" key="3">
    <source>
        <dbReference type="ARBA" id="ARBA00022692"/>
    </source>
</evidence>
<gene>
    <name evidence="9" type="ORF">DASC09_023950</name>
</gene>
<sequence length="214" mass="24544">MRVSSFLSTFLVFVYTTSAFYFYVNGADRKCFYKELSQGTLLIGKYSVESYDGRINDYKKTNDLGIIIDVEETFDDDHRVVHQKGTGGGEFTFTAIDSGDHRICFQPQSGGWLAKMKVKINVEFTVGEASSLDSKNEEVVNSLITKVHSLVSKVNEIKREQNLHREREAQFRDLSETVNSRVVRWSVIQLLILSGTCVWQLHHLRTFFVKQKLV</sequence>
<feature type="domain" description="GOLD" evidence="8">
    <location>
        <begin position="29"/>
        <end position="124"/>
    </location>
</feature>
<dbReference type="GeneID" id="90073049"/>
<evidence type="ECO:0000256" key="6">
    <source>
        <dbReference type="ARBA" id="ARBA00023136"/>
    </source>
</evidence>
<protein>
    <submittedName>
        <fullName evidence="9">Erp1 protein</fullName>
    </submittedName>
</protein>
<evidence type="ECO:0000256" key="1">
    <source>
        <dbReference type="ARBA" id="ARBA00004479"/>
    </source>
</evidence>
<dbReference type="SMART" id="SM01190">
    <property type="entry name" value="EMP24_GP25L"/>
    <property type="match status" value="1"/>
</dbReference>
<keyword evidence="5" id="KW-1133">Transmembrane helix</keyword>
<evidence type="ECO:0000256" key="4">
    <source>
        <dbReference type="ARBA" id="ARBA00022729"/>
    </source>
</evidence>
<comment type="caution">
    <text evidence="9">The sequence shown here is derived from an EMBL/GenBank/DDBJ whole genome shotgun (WGS) entry which is preliminary data.</text>
</comment>
<evidence type="ECO:0000256" key="7">
    <source>
        <dbReference type="RuleBase" id="RU003827"/>
    </source>
</evidence>
<dbReference type="RefSeq" id="XP_064852070.1">
    <property type="nucleotide sequence ID" value="XM_064995998.1"/>
</dbReference>
<comment type="similarity">
    <text evidence="2 7">Belongs to the EMP24/GP25L family.</text>
</comment>
<dbReference type="GO" id="GO:0006888">
    <property type="term" value="P:endoplasmic reticulum to Golgi vesicle-mediated transport"/>
    <property type="evidence" value="ECO:0007669"/>
    <property type="project" value="UniProtKB-ARBA"/>
</dbReference>
<proteinExistence type="inferred from homology"/>
<dbReference type="PANTHER" id="PTHR22811">
    <property type="entry name" value="TRANSMEMBRANE EMP24 DOMAIN-CONTAINING PROTEIN"/>
    <property type="match status" value="1"/>
</dbReference>
<dbReference type="InterPro" id="IPR009038">
    <property type="entry name" value="GOLD_dom"/>
</dbReference>
<reference evidence="9 10" key="1">
    <citation type="journal article" date="2023" name="Elife">
        <title>Identification of key yeast species and microbe-microbe interactions impacting larval growth of Drosophila in the wild.</title>
        <authorList>
            <person name="Mure A."/>
            <person name="Sugiura Y."/>
            <person name="Maeda R."/>
            <person name="Honda K."/>
            <person name="Sakurai N."/>
            <person name="Takahashi Y."/>
            <person name="Watada M."/>
            <person name="Katoh T."/>
            <person name="Gotoh A."/>
            <person name="Gotoh Y."/>
            <person name="Taniguchi I."/>
            <person name="Nakamura K."/>
            <person name="Hayashi T."/>
            <person name="Katayama T."/>
            <person name="Uemura T."/>
            <person name="Hattori Y."/>
        </authorList>
    </citation>
    <scope>NUCLEOTIDE SEQUENCE [LARGE SCALE GENOMIC DNA]</scope>
    <source>
        <strain evidence="9 10">SC-9</strain>
    </source>
</reference>
<comment type="subcellular location">
    <subcellularLocation>
        <location evidence="1 7">Membrane</location>
        <topology evidence="1 7">Single-pass type I membrane protein</topology>
    </subcellularLocation>
</comment>
<dbReference type="GO" id="GO:0016020">
    <property type="term" value="C:membrane"/>
    <property type="evidence" value="ECO:0007669"/>
    <property type="project" value="UniProtKB-SubCell"/>
</dbReference>
<evidence type="ECO:0000313" key="10">
    <source>
        <dbReference type="Proteomes" id="UP001360560"/>
    </source>
</evidence>
<evidence type="ECO:0000256" key="2">
    <source>
        <dbReference type="ARBA" id="ARBA00007104"/>
    </source>
</evidence>
<dbReference type="EMBL" id="BTFZ01000004">
    <property type="protein sequence ID" value="GMM35070.1"/>
    <property type="molecule type" value="Genomic_DNA"/>
</dbReference>
<keyword evidence="4" id="KW-0732">Signal</keyword>
<organism evidence="9 10">
    <name type="scientific">Saccharomycopsis crataegensis</name>
    <dbReference type="NCBI Taxonomy" id="43959"/>
    <lineage>
        <taxon>Eukaryota</taxon>
        <taxon>Fungi</taxon>
        <taxon>Dikarya</taxon>
        <taxon>Ascomycota</taxon>
        <taxon>Saccharomycotina</taxon>
        <taxon>Saccharomycetes</taxon>
        <taxon>Saccharomycopsidaceae</taxon>
        <taxon>Saccharomycopsis</taxon>
    </lineage>
</organism>
<evidence type="ECO:0000313" key="9">
    <source>
        <dbReference type="EMBL" id="GMM35070.1"/>
    </source>
</evidence>
<dbReference type="PROSITE" id="PS50866">
    <property type="entry name" value="GOLD"/>
    <property type="match status" value="1"/>
</dbReference>